<dbReference type="Gene3D" id="3.30.420.10">
    <property type="entry name" value="Ribonuclease H-like superfamily/Ribonuclease H"/>
    <property type="match status" value="1"/>
</dbReference>
<accession>A0ABS0IZX3</accession>
<dbReference type="PANTHER" id="PTHR38462:SF1">
    <property type="entry name" value="YPRB RIBONUCLEASE H-LIKE DOMAIN-CONTAINING PROTEIN"/>
    <property type="match status" value="1"/>
</dbReference>
<keyword evidence="2" id="KW-0378">Hydrolase</keyword>
<dbReference type="Pfam" id="PF13482">
    <property type="entry name" value="RNase_H_2"/>
    <property type="match status" value="1"/>
</dbReference>
<dbReference type="InterPro" id="IPR012337">
    <property type="entry name" value="RNaseH-like_sf"/>
</dbReference>
<feature type="domain" description="YprB ribonuclease H-like" evidence="1">
    <location>
        <begin position="87"/>
        <end position="236"/>
    </location>
</feature>
<proteinExistence type="predicted"/>
<evidence type="ECO:0000313" key="3">
    <source>
        <dbReference type="Proteomes" id="UP001194469"/>
    </source>
</evidence>
<dbReference type="PANTHER" id="PTHR38462">
    <property type="entry name" value="EXONUCLEASE-LIKE PROTEIN"/>
    <property type="match status" value="1"/>
</dbReference>
<comment type="caution">
    <text evidence="2">The sequence shown here is derived from an EMBL/GenBank/DDBJ whole genome shotgun (WGS) entry which is preliminary data.</text>
</comment>
<keyword evidence="3" id="KW-1185">Reference proteome</keyword>
<keyword evidence="2" id="KW-0269">Exonuclease</keyword>
<keyword evidence="2" id="KW-0540">Nuclease</keyword>
<sequence>MITSTFRHLPGVGAAFEERLWRGGCLTWQDAAARGDIPCRRHEAGTFATGIADSHARLAAGDAAWFGQRLGAADQWRLFAAFRQQAAYVDIETTGLGWPESHITTIALWDGFQLRTYRHGDNLDAFADDIRDYKLLVTFNGRGFDAPFIEQTFRQKLDMAHLDLRWVLKPLGYSGGLKRVEQAFGLDRGGLAGVDGYTAVLLWRHWRSSGDDRALETLLAYNAEDVLTLEPLAIHAYNAHLTGLPALPEHPLPQCVRAENPFNASAEVLRKVGVRVA</sequence>
<gene>
    <name evidence="2" type="ORF">FVW20_01450</name>
</gene>
<reference evidence="2 3" key="1">
    <citation type="submission" date="2019-08" db="EMBL/GenBank/DDBJ databases">
        <authorList>
            <person name="Luo N."/>
        </authorList>
    </citation>
    <scope>NUCLEOTIDE SEQUENCE [LARGE SCALE GENOMIC DNA]</scope>
    <source>
        <strain evidence="2 3">NCIMB 9442</strain>
    </source>
</reference>
<name>A0ABS0IZX3_9BACT</name>
<dbReference type="InterPro" id="IPR038720">
    <property type="entry name" value="YprB_RNase_H-like_dom"/>
</dbReference>
<organism evidence="2 3">
    <name type="scientific">Nitratidesulfovibrio oxamicus</name>
    <dbReference type="NCBI Taxonomy" id="32016"/>
    <lineage>
        <taxon>Bacteria</taxon>
        <taxon>Pseudomonadati</taxon>
        <taxon>Thermodesulfobacteriota</taxon>
        <taxon>Desulfovibrionia</taxon>
        <taxon>Desulfovibrionales</taxon>
        <taxon>Desulfovibrionaceae</taxon>
        <taxon>Nitratidesulfovibrio</taxon>
    </lineage>
</organism>
<evidence type="ECO:0000259" key="1">
    <source>
        <dbReference type="Pfam" id="PF13482"/>
    </source>
</evidence>
<dbReference type="EMBL" id="VRYY01000029">
    <property type="protein sequence ID" value="MBG3875722.1"/>
    <property type="molecule type" value="Genomic_DNA"/>
</dbReference>
<protein>
    <submittedName>
        <fullName evidence="2">Exonuclease</fullName>
    </submittedName>
</protein>
<dbReference type="InterPro" id="IPR036397">
    <property type="entry name" value="RNaseH_sf"/>
</dbReference>
<evidence type="ECO:0000313" key="2">
    <source>
        <dbReference type="EMBL" id="MBG3875722.1"/>
    </source>
</evidence>
<dbReference type="RefSeq" id="WP_196607982.1">
    <property type="nucleotide sequence ID" value="NZ_VRYY01000029.1"/>
</dbReference>
<dbReference type="SUPFAM" id="SSF53098">
    <property type="entry name" value="Ribonuclease H-like"/>
    <property type="match status" value="1"/>
</dbReference>
<dbReference type="Proteomes" id="UP001194469">
    <property type="component" value="Unassembled WGS sequence"/>
</dbReference>
<dbReference type="GO" id="GO:0004527">
    <property type="term" value="F:exonuclease activity"/>
    <property type="evidence" value="ECO:0007669"/>
    <property type="project" value="UniProtKB-KW"/>
</dbReference>